<evidence type="ECO:0000259" key="6">
    <source>
        <dbReference type="PROSITE" id="PS50262"/>
    </source>
</evidence>
<dbReference type="PROSITE" id="PS50262">
    <property type="entry name" value="G_PROTEIN_RECEP_F1_2"/>
    <property type="match status" value="1"/>
</dbReference>
<feature type="transmembrane region" description="Helical" evidence="5">
    <location>
        <begin position="286"/>
        <end position="311"/>
    </location>
</feature>
<feature type="transmembrane region" description="Helical" evidence="5">
    <location>
        <begin position="67"/>
        <end position="88"/>
    </location>
</feature>
<dbReference type="SUPFAM" id="SSF81321">
    <property type="entry name" value="Family A G protein-coupled receptor-like"/>
    <property type="match status" value="1"/>
</dbReference>
<comment type="subcellular location">
    <subcellularLocation>
        <location evidence="1">Membrane</location>
    </subcellularLocation>
</comment>
<feature type="transmembrane region" description="Helical" evidence="5">
    <location>
        <begin position="242"/>
        <end position="266"/>
    </location>
</feature>
<feature type="transmembrane region" description="Helical" evidence="5">
    <location>
        <begin position="185"/>
        <end position="203"/>
    </location>
</feature>
<protein>
    <recommendedName>
        <fullName evidence="6">G-protein coupled receptors family 1 profile domain-containing protein</fullName>
    </recommendedName>
</protein>
<feature type="transmembrane region" description="Helical" evidence="5">
    <location>
        <begin position="331"/>
        <end position="348"/>
    </location>
</feature>
<dbReference type="InterPro" id="IPR017452">
    <property type="entry name" value="GPCR_Rhodpsn_7TM"/>
</dbReference>
<evidence type="ECO:0000256" key="1">
    <source>
        <dbReference type="ARBA" id="ARBA00004370"/>
    </source>
</evidence>
<organism evidence="7 8">
    <name type="scientific">Mesorhabditis belari</name>
    <dbReference type="NCBI Taxonomy" id="2138241"/>
    <lineage>
        <taxon>Eukaryota</taxon>
        <taxon>Metazoa</taxon>
        <taxon>Ecdysozoa</taxon>
        <taxon>Nematoda</taxon>
        <taxon>Chromadorea</taxon>
        <taxon>Rhabditida</taxon>
        <taxon>Rhabditina</taxon>
        <taxon>Rhabditomorpha</taxon>
        <taxon>Rhabditoidea</taxon>
        <taxon>Rhabditidae</taxon>
        <taxon>Mesorhabditinae</taxon>
        <taxon>Mesorhabditis</taxon>
    </lineage>
</organism>
<dbReference type="PANTHER" id="PTHR46641">
    <property type="entry name" value="FMRFAMIDE RECEPTOR-RELATED"/>
    <property type="match status" value="1"/>
</dbReference>
<reference evidence="8" key="1">
    <citation type="submission" date="2024-02" db="UniProtKB">
        <authorList>
            <consortium name="WormBaseParasite"/>
        </authorList>
    </citation>
    <scope>IDENTIFICATION</scope>
</reference>
<dbReference type="Proteomes" id="UP000887575">
    <property type="component" value="Unassembled WGS sequence"/>
</dbReference>
<feature type="transmembrane region" description="Helical" evidence="5">
    <location>
        <begin position="150"/>
        <end position="173"/>
    </location>
</feature>
<keyword evidence="2 5" id="KW-0812">Transmembrane</keyword>
<name>A0AAF3EKS6_9BILA</name>
<evidence type="ECO:0000313" key="8">
    <source>
        <dbReference type="WBParaSite" id="MBELARI_LOCUS14630"/>
    </source>
</evidence>
<evidence type="ECO:0000256" key="2">
    <source>
        <dbReference type="ARBA" id="ARBA00022692"/>
    </source>
</evidence>
<keyword evidence="4 5" id="KW-0472">Membrane</keyword>
<evidence type="ECO:0000256" key="4">
    <source>
        <dbReference type="ARBA" id="ARBA00023136"/>
    </source>
</evidence>
<keyword evidence="3 5" id="KW-1133">Transmembrane helix</keyword>
<dbReference type="WBParaSite" id="MBELARI_LOCUS14630">
    <property type="protein sequence ID" value="MBELARI_LOCUS14630"/>
    <property type="gene ID" value="MBELARI_LOCUS14630"/>
</dbReference>
<proteinExistence type="predicted"/>
<accession>A0AAF3EKS6</accession>
<evidence type="ECO:0000256" key="3">
    <source>
        <dbReference type="ARBA" id="ARBA00022989"/>
    </source>
</evidence>
<dbReference type="GO" id="GO:0016020">
    <property type="term" value="C:membrane"/>
    <property type="evidence" value="ECO:0007669"/>
    <property type="project" value="UniProtKB-SubCell"/>
</dbReference>
<dbReference type="AlphaFoldDB" id="A0AAF3EKS6"/>
<evidence type="ECO:0000256" key="5">
    <source>
        <dbReference type="SAM" id="Phobius"/>
    </source>
</evidence>
<dbReference type="InterPro" id="IPR052954">
    <property type="entry name" value="GPCR-Ligand_Int"/>
</dbReference>
<dbReference type="PANTHER" id="PTHR46641:SF18">
    <property type="entry name" value="G-PROTEIN COUPLED RECEPTORS FAMILY 1 PROFILE DOMAIN-CONTAINING PROTEIN"/>
    <property type="match status" value="1"/>
</dbReference>
<evidence type="ECO:0000313" key="7">
    <source>
        <dbReference type="Proteomes" id="UP000887575"/>
    </source>
</evidence>
<keyword evidence="7" id="KW-1185">Reference proteome</keyword>
<dbReference type="Gene3D" id="1.20.1070.10">
    <property type="entry name" value="Rhodopsin 7-helix transmembrane proteins"/>
    <property type="match status" value="1"/>
</dbReference>
<dbReference type="CDD" id="cd14978">
    <property type="entry name" value="7tmA_FMRFamide_R-like"/>
    <property type="match status" value="1"/>
</dbReference>
<feature type="domain" description="G-protein coupled receptors family 1 profile" evidence="6">
    <location>
        <begin position="78"/>
        <end position="344"/>
    </location>
</feature>
<sequence length="414" mass="46980">MIRLCHQLFFKEIQTENCLNSILNRMDFLANGSGRICPGDHPVARIDHNPNFYSDCGSVEIMTQKYAVPPLILFCIIGNLLNLMIYRLSYFDGSSSVHFLRAKAIANSIFVVSRLFEVIHAWSTVASPFWEPLFWNTRAYIVTISNISGTLSTWLTLMVTVETVLCVMVPFIFRQYCTKKMTFTVLVIATAIASILHSLFLFIRTSVPIANLSYDGQSECYYGYIYYSLDLRSQSYLTLWKIYVIAQMALVIVIPTVAMLVCTVIIVKQFTFKDLGDAFSQRRKCVIRLTVATTMSHLLLEGPATLTHAAAAIDGSEHPHMWCVLTHMNNFLSLLNATIPFFVFFVCSEQFRHMTQMYVMAILHWKDKSQKHAYLLQAGMRPRAFRSTGTGTEVTMAETHLLSKVSHVNSMSSV</sequence>